<evidence type="ECO:0000313" key="3">
    <source>
        <dbReference type="Proteomes" id="UP000054217"/>
    </source>
</evidence>
<dbReference type="OrthoDB" id="10058185at2759"/>
<dbReference type="GO" id="GO:0016616">
    <property type="term" value="F:oxidoreductase activity, acting on the CH-OH group of donors, NAD or NADP as acceptor"/>
    <property type="evidence" value="ECO:0007669"/>
    <property type="project" value="InterPro"/>
</dbReference>
<dbReference type="InParanoid" id="A0A0C3NHT7"/>
<keyword evidence="3" id="KW-1185">Reference proteome</keyword>
<reference evidence="2 3" key="1">
    <citation type="submission" date="2014-04" db="EMBL/GenBank/DDBJ databases">
        <authorList>
            <consortium name="DOE Joint Genome Institute"/>
            <person name="Kuo A."/>
            <person name="Kohler A."/>
            <person name="Costa M.D."/>
            <person name="Nagy L.G."/>
            <person name="Floudas D."/>
            <person name="Copeland A."/>
            <person name="Barry K.W."/>
            <person name="Cichocki N."/>
            <person name="Veneault-Fourrey C."/>
            <person name="LaButti K."/>
            <person name="Lindquist E.A."/>
            <person name="Lipzen A."/>
            <person name="Lundell T."/>
            <person name="Morin E."/>
            <person name="Murat C."/>
            <person name="Sun H."/>
            <person name="Tunlid A."/>
            <person name="Henrissat B."/>
            <person name="Grigoriev I.V."/>
            <person name="Hibbett D.S."/>
            <person name="Martin F."/>
            <person name="Nordberg H.P."/>
            <person name="Cantor M.N."/>
            <person name="Hua S.X."/>
        </authorList>
    </citation>
    <scope>NUCLEOTIDE SEQUENCE [LARGE SCALE GENOMIC DNA]</scope>
    <source>
        <strain evidence="2 3">Marx 270</strain>
    </source>
</reference>
<sequence length="241" mass="26617">MRETPPIYAKANVEATRAIIDTAIAAGIGGLVYMSSTSIIFVGTDVMNVDKQVPCLLKPFDACNEAQETFGPGDSQVISNDSPLDSTYIKNIACAHRLTGNKLVPPPSYSSTTSSELRLDPESATAMPNESLHRALSPMCATTEYHHILCSYAQLLSPYVTSTPNAESILSVFNAPFDSHELEHLTVHPRADRQAFFVTNGELVYFWDAMGLYNEWEGTRVRRMVEWFAGGRWSFEATEVI</sequence>
<protein>
    <recommendedName>
        <fullName evidence="1">3-beta hydroxysteroid dehydrogenase/isomerase domain-containing protein</fullName>
    </recommendedName>
</protein>
<dbReference type="InterPro" id="IPR002225">
    <property type="entry name" value="3Beta_OHSteriod_DH/Estase"/>
</dbReference>
<dbReference type="HOGENOM" id="CLU_071113_0_0_1"/>
<reference evidence="3" key="2">
    <citation type="submission" date="2015-01" db="EMBL/GenBank/DDBJ databases">
        <title>Evolutionary Origins and Diversification of the Mycorrhizal Mutualists.</title>
        <authorList>
            <consortium name="DOE Joint Genome Institute"/>
            <consortium name="Mycorrhizal Genomics Consortium"/>
            <person name="Kohler A."/>
            <person name="Kuo A."/>
            <person name="Nagy L.G."/>
            <person name="Floudas D."/>
            <person name="Copeland A."/>
            <person name="Barry K.W."/>
            <person name="Cichocki N."/>
            <person name="Veneault-Fourrey C."/>
            <person name="LaButti K."/>
            <person name="Lindquist E.A."/>
            <person name="Lipzen A."/>
            <person name="Lundell T."/>
            <person name="Morin E."/>
            <person name="Murat C."/>
            <person name="Riley R."/>
            <person name="Ohm R."/>
            <person name="Sun H."/>
            <person name="Tunlid A."/>
            <person name="Henrissat B."/>
            <person name="Grigoriev I.V."/>
            <person name="Hibbett D.S."/>
            <person name="Martin F."/>
        </authorList>
    </citation>
    <scope>NUCLEOTIDE SEQUENCE [LARGE SCALE GENOMIC DNA]</scope>
    <source>
        <strain evidence="3">Marx 270</strain>
    </source>
</reference>
<gene>
    <name evidence="2" type="ORF">M404DRAFT_29508</name>
</gene>
<dbReference type="EMBL" id="KN831995">
    <property type="protein sequence ID" value="KIO00580.1"/>
    <property type="molecule type" value="Genomic_DNA"/>
</dbReference>
<dbReference type="AlphaFoldDB" id="A0A0C3NHT7"/>
<dbReference type="Proteomes" id="UP000054217">
    <property type="component" value="Unassembled WGS sequence"/>
</dbReference>
<evidence type="ECO:0000259" key="1">
    <source>
        <dbReference type="Pfam" id="PF01073"/>
    </source>
</evidence>
<proteinExistence type="predicted"/>
<name>A0A0C3NHT7_PISTI</name>
<dbReference type="Pfam" id="PF01073">
    <property type="entry name" value="3Beta_HSD"/>
    <property type="match status" value="1"/>
</dbReference>
<dbReference type="GO" id="GO:0006694">
    <property type="term" value="P:steroid biosynthetic process"/>
    <property type="evidence" value="ECO:0007669"/>
    <property type="project" value="InterPro"/>
</dbReference>
<evidence type="ECO:0000313" key="2">
    <source>
        <dbReference type="EMBL" id="KIO00580.1"/>
    </source>
</evidence>
<accession>A0A0C3NHT7</accession>
<feature type="domain" description="3-beta hydroxysteroid dehydrogenase/isomerase" evidence="1">
    <location>
        <begin position="7"/>
        <end position="64"/>
    </location>
</feature>
<dbReference type="STRING" id="870435.A0A0C3NHT7"/>
<organism evidence="2 3">
    <name type="scientific">Pisolithus tinctorius Marx 270</name>
    <dbReference type="NCBI Taxonomy" id="870435"/>
    <lineage>
        <taxon>Eukaryota</taxon>
        <taxon>Fungi</taxon>
        <taxon>Dikarya</taxon>
        <taxon>Basidiomycota</taxon>
        <taxon>Agaricomycotina</taxon>
        <taxon>Agaricomycetes</taxon>
        <taxon>Agaricomycetidae</taxon>
        <taxon>Boletales</taxon>
        <taxon>Sclerodermatineae</taxon>
        <taxon>Pisolithaceae</taxon>
        <taxon>Pisolithus</taxon>
    </lineage>
</organism>